<evidence type="ECO:0000313" key="3">
    <source>
        <dbReference type="Proteomes" id="UP001057455"/>
    </source>
</evidence>
<evidence type="ECO:0000313" key="2">
    <source>
        <dbReference type="EMBL" id="GFE55688.1"/>
    </source>
</evidence>
<reference evidence="2" key="1">
    <citation type="submission" date="2019-12" db="EMBL/GenBank/DDBJ databases">
        <title>Genome sequence of Babesia ovis.</title>
        <authorList>
            <person name="Yamagishi J."/>
            <person name="Sevinc F."/>
            <person name="Xuan X."/>
        </authorList>
    </citation>
    <scope>NUCLEOTIDE SEQUENCE</scope>
    <source>
        <strain evidence="2">Selcuk</strain>
    </source>
</reference>
<organism evidence="2 3">
    <name type="scientific">Babesia ovis</name>
    <dbReference type="NCBI Taxonomy" id="5869"/>
    <lineage>
        <taxon>Eukaryota</taxon>
        <taxon>Sar</taxon>
        <taxon>Alveolata</taxon>
        <taxon>Apicomplexa</taxon>
        <taxon>Aconoidasida</taxon>
        <taxon>Piroplasmida</taxon>
        <taxon>Babesiidae</taxon>
        <taxon>Babesia</taxon>
    </lineage>
</organism>
<evidence type="ECO:0000256" key="1">
    <source>
        <dbReference type="SAM" id="MobiDB-lite"/>
    </source>
</evidence>
<dbReference type="AlphaFoldDB" id="A0A9W5TD89"/>
<gene>
    <name evidence="2" type="ORF">BaOVIS_030920</name>
</gene>
<comment type="caution">
    <text evidence="2">The sequence shown here is derived from an EMBL/GenBank/DDBJ whole genome shotgun (WGS) entry which is preliminary data.</text>
</comment>
<feature type="compositionally biased region" description="Acidic residues" evidence="1">
    <location>
        <begin position="260"/>
        <end position="269"/>
    </location>
</feature>
<feature type="compositionally biased region" description="Basic and acidic residues" evidence="1">
    <location>
        <begin position="229"/>
        <end position="250"/>
    </location>
</feature>
<accession>A0A9W5TD89</accession>
<dbReference type="Proteomes" id="UP001057455">
    <property type="component" value="Unassembled WGS sequence"/>
</dbReference>
<sequence length="269" mass="30090">MKINGTVITCLLALAPFYNVVLGRTHVKHHSALAPSMSRADAADMDAALKAAAFTEVGEISEDAIDSVVTEMLSLLEKQGLNYDNPEHVNHFISFMETMARNDGKSKGARFLEELKKMATKAWHETKGTMKEVLVSYIKNLLKAGLKHALPTIEKLNEKAMYSLPVNLRVALSPIYYNMWLKLFEKAKLRIPPEYKIENFICKNIDKEECDEIISKVKSSWTALGGKTNTKDSLEEEKAPVSTGEKEPAAPRKYVSSSLGDDDLFDFQM</sequence>
<keyword evidence="3" id="KW-1185">Reference proteome</keyword>
<dbReference type="OrthoDB" id="361478at2759"/>
<feature type="region of interest" description="Disordered" evidence="1">
    <location>
        <begin position="226"/>
        <end position="269"/>
    </location>
</feature>
<name>A0A9W5TD89_BABOV</name>
<protein>
    <submittedName>
        <fullName evidence="2">Methyl-accepting chemotaxis signaling domain, putative</fullName>
    </submittedName>
</protein>
<dbReference type="EMBL" id="BLIY01000024">
    <property type="protein sequence ID" value="GFE55688.1"/>
    <property type="molecule type" value="Genomic_DNA"/>
</dbReference>
<proteinExistence type="predicted"/>